<dbReference type="InterPro" id="IPR033469">
    <property type="entry name" value="CYTH-like_dom_sf"/>
</dbReference>
<dbReference type="PROSITE" id="PS51707">
    <property type="entry name" value="CYTH"/>
    <property type="match status" value="1"/>
</dbReference>
<dbReference type="PROSITE" id="PS51708">
    <property type="entry name" value="CHAD"/>
    <property type="match status" value="1"/>
</dbReference>
<dbReference type="PANTHER" id="PTHR39569">
    <property type="entry name" value="INORGANIC TRIPHOSPHATASE"/>
    <property type="match status" value="1"/>
</dbReference>
<dbReference type="CDD" id="cd07756">
    <property type="entry name" value="CYTH-like_Pase_CHAD"/>
    <property type="match status" value="1"/>
</dbReference>
<dbReference type="Gene3D" id="2.40.320.10">
    <property type="entry name" value="Hypothetical Protein Pfu-838710-001"/>
    <property type="match status" value="1"/>
</dbReference>
<dbReference type="AlphaFoldDB" id="A0A448T769"/>
<dbReference type="SMART" id="SM01118">
    <property type="entry name" value="CYTH"/>
    <property type="match status" value="1"/>
</dbReference>
<dbReference type="GO" id="GO:0046872">
    <property type="term" value="F:metal ion binding"/>
    <property type="evidence" value="ECO:0007669"/>
    <property type="project" value="TreeGrafter"/>
</dbReference>
<protein>
    <submittedName>
        <fullName evidence="3">Uncharacterized conserved protein</fullName>
    </submittedName>
</protein>
<evidence type="ECO:0000259" key="1">
    <source>
        <dbReference type="PROSITE" id="PS51707"/>
    </source>
</evidence>
<evidence type="ECO:0000313" key="4">
    <source>
        <dbReference type="Proteomes" id="UP000270487"/>
    </source>
</evidence>
<dbReference type="PANTHER" id="PTHR39569:SF1">
    <property type="entry name" value="INORGANIC TRIPHOSPHATASE"/>
    <property type="match status" value="1"/>
</dbReference>
<sequence>MLNPVSCAAFYNVTGFFCSWQSQVRGNRGKILSLCVVGLSAAGRLRRREDSRECLTYWCKRTMSVEIELKFIVSPAAIASLPERIAAWPNQHSAPQKLTNIYYETADNFLRNHDMGLRIRGFDDSYEMTIKTAGSVVGGLHQRPEYNVAIAKPALALKKFPADIWPEGCKLAPLQKALQPLFRTDFVREKWVVTYGASEIEIGLDQGEVRAGELAEPLCELELELKSGETADLLALATALAEQGGLRQGSLSKAARGYHLAQGNAERELRPLSVLKPAPKSTVEQGMVAAFELALSHWQYHEELWLRGDKQARRAVMEAIGLIRQALVIFGGLVPRKASTDLRARLTALEPLLVDKTTQPQELCYGTEYLQCKLALTSWLITGAWRPFIDAKSQAKLDGSFKRFSDIMLGRSASELKEAFTRTLNEDEYQEQLPRLTRQVLAFILLSGAYPDSETGPYIDSWRELQSAIAERRQGWYEASRKQALSHAPFWLNGAVR</sequence>
<name>A0A448T769_SERFO</name>
<dbReference type="GO" id="GO:0050355">
    <property type="term" value="F:inorganic triphosphate phosphatase activity"/>
    <property type="evidence" value="ECO:0007669"/>
    <property type="project" value="InterPro"/>
</dbReference>
<dbReference type="SUPFAM" id="SSF55154">
    <property type="entry name" value="CYTH-like phosphatases"/>
    <property type="match status" value="1"/>
</dbReference>
<dbReference type="InterPro" id="IPR023577">
    <property type="entry name" value="CYTH_domain"/>
</dbReference>
<accession>A0A448T769</accession>
<dbReference type="Proteomes" id="UP000270487">
    <property type="component" value="Chromosome"/>
</dbReference>
<gene>
    <name evidence="3" type="ORF">NCTC13193_05100</name>
</gene>
<evidence type="ECO:0000313" key="3">
    <source>
        <dbReference type="EMBL" id="VEI75833.1"/>
    </source>
</evidence>
<dbReference type="InterPro" id="IPR007899">
    <property type="entry name" value="CHAD_dom"/>
</dbReference>
<feature type="domain" description="CHAD" evidence="2">
    <location>
        <begin position="280"/>
        <end position="497"/>
    </location>
</feature>
<evidence type="ECO:0000259" key="2">
    <source>
        <dbReference type="PROSITE" id="PS51708"/>
    </source>
</evidence>
<dbReference type="EMBL" id="LR134492">
    <property type="protein sequence ID" value="VEI75833.1"/>
    <property type="molecule type" value="Genomic_DNA"/>
</dbReference>
<reference evidence="3 4" key="1">
    <citation type="submission" date="2018-12" db="EMBL/GenBank/DDBJ databases">
        <authorList>
            <consortium name="Pathogen Informatics"/>
        </authorList>
    </citation>
    <scope>NUCLEOTIDE SEQUENCE [LARGE SCALE GENOMIC DNA]</scope>
    <source>
        <strain evidence="3 4">NCTC13193</strain>
    </source>
</reference>
<dbReference type="Pfam" id="PF05235">
    <property type="entry name" value="CHAD"/>
    <property type="match status" value="1"/>
</dbReference>
<feature type="domain" description="CYTH" evidence="1">
    <location>
        <begin position="64"/>
        <end position="264"/>
    </location>
</feature>
<dbReference type="Pfam" id="PF01928">
    <property type="entry name" value="CYTH"/>
    <property type="match status" value="1"/>
</dbReference>
<dbReference type="InterPro" id="IPR039013">
    <property type="entry name" value="YgiF"/>
</dbReference>
<organism evidence="3 4">
    <name type="scientific">Serratia fonticola</name>
    <dbReference type="NCBI Taxonomy" id="47917"/>
    <lineage>
        <taxon>Bacteria</taxon>
        <taxon>Pseudomonadati</taxon>
        <taxon>Pseudomonadota</taxon>
        <taxon>Gammaproteobacteria</taxon>
        <taxon>Enterobacterales</taxon>
        <taxon>Yersiniaceae</taxon>
        <taxon>Serratia</taxon>
    </lineage>
</organism>
<proteinExistence type="predicted"/>
<dbReference type="FunFam" id="2.40.320.10:FF:000002">
    <property type="entry name" value="Adenylate cyclase"/>
    <property type="match status" value="1"/>
</dbReference>